<protein>
    <recommendedName>
        <fullName evidence="7">Small ribosomal subunit protein uS7m</fullName>
    </recommendedName>
</protein>
<dbReference type="Proteomes" id="UP000799766">
    <property type="component" value="Unassembled WGS sequence"/>
</dbReference>
<evidence type="ECO:0000313" key="10">
    <source>
        <dbReference type="EMBL" id="KAF2460551.1"/>
    </source>
</evidence>
<dbReference type="InterPro" id="IPR023798">
    <property type="entry name" value="Ribosomal_uS7_dom"/>
</dbReference>
<keyword evidence="5" id="KW-0687">Ribonucleoprotein</keyword>
<dbReference type="GO" id="GO:0005840">
    <property type="term" value="C:ribosome"/>
    <property type="evidence" value="ECO:0007669"/>
    <property type="project" value="UniProtKB-KW"/>
</dbReference>
<sequence>MPPRLLFRAARPIALHYRPRPATPFAWRAGEFAKCATQSQCSRRTYAADSKSDDKDLPKSLDAKGPNTDPLPDISSEAAKTAEIMGVEGPDVEQGTPVQEVKDDAEALANLPKVMRDELTGKAKAPKSTREYSTSAIRRQGLEQRGDAIPRGQEGAEASLMPQYPSPIPEPVPGAKFGMPALPLPPRSNLKDRYDPLVKQVTNLLMRDGKLARAQYWMSYILNHLRSSPPPTYSTTHALLPGAPPASHLPHHPVLYLALAVDSVAPLLKVRSARGAAGGGATLPIPTPLAVRQRRRVAIKWILDAASKKASRGSGKGTFAHRVAEEIVAVVEGRSAVWERRNTIHRTCVQARSNATWKPKKQK</sequence>
<comment type="similarity">
    <text evidence="2">Belongs to the universal ribosomal protein uS7 family.</text>
</comment>
<feature type="compositionally biased region" description="Basic and acidic residues" evidence="8">
    <location>
        <begin position="50"/>
        <end position="62"/>
    </location>
</feature>
<dbReference type="SUPFAM" id="SSF47973">
    <property type="entry name" value="Ribosomal protein S7"/>
    <property type="match status" value="1"/>
</dbReference>
<keyword evidence="3 10" id="KW-0689">Ribosomal protein</keyword>
<dbReference type="InterPro" id="IPR036823">
    <property type="entry name" value="Ribosomal_uS7_dom_sf"/>
</dbReference>
<dbReference type="AlphaFoldDB" id="A0A6A6P982"/>
<evidence type="ECO:0000256" key="1">
    <source>
        <dbReference type="ARBA" id="ARBA00004173"/>
    </source>
</evidence>
<evidence type="ECO:0000259" key="9">
    <source>
        <dbReference type="Pfam" id="PF00177"/>
    </source>
</evidence>
<evidence type="ECO:0000256" key="7">
    <source>
        <dbReference type="ARBA" id="ARBA00039306"/>
    </source>
</evidence>
<dbReference type="Gene3D" id="1.10.455.10">
    <property type="entry name" value="Ribosomal protein S7 domain"/>
    <property type="match status" value="1"/>
</dbReference>
<feature type="region of interest" description="Disordered" evidence="8">
    <location>
        <begin position="40"/>
        <end position="74"/>
    </location>
</feature>
<comment type="function">
    <text evidence="6">Component of the mitochondrial ribosome (mitoribosome), a dedicated translation machinery responsible for the synthesis of mitochondrial genome-encoded proteins, including at least some of the essential transmembrane subunits of the mitochondrial respiratory chain. The mitoribosomes are attached to the mitochondrial inner membrane and translation products are cotranslationally integrated into the membrane.</text>
</comment>
<feature type="domain" description="Small ribosomal subunit protein uS7" evidence="9">
    <location>
        <begin position="193"/>
        <end position="351"/>
    </location>
</feature>
<dbReference type="PANTHER" id="PTHR11205">
    <property type="entry name" value="RIBOSOMAL PROTEIN S7"/>
    <property type="match status" value="1"/>
</dbReference>
<evidence type="ECO:0000313" key="11">
    <source>
        <dbReference type="Proteomes" id="UP000799766"/>
    </source>
</evidence>
<evidence type="ECO:0000256" key="4">
    <source>
        <dbReference type="ARBA" id="ARBA00023128"/>
    </source>
</evidence>
<evidence type="ECO:0000256" key="3">
    <source>
        <dbReference type="ARBA" id="ARBA00022980"/>
    </source>
</evidence>
<evidence type="ECO:0000256" key="8">
    <source>
        <dbReference type="SAM" id="MobiDB-lite"/>
    </source>
</evidence>
<keyword evidence="11" id="KW-1185">Reference proteome</keyword>
<dbReference type="OrthoDB" id="9972728at2759"/>
<evidence type="ECO:0000256" key="5">
    <source>
        <dbReference type="ARBA" id="ARBA00023274"/>
    </source>
</evidence>
<dbReference type="FunFam" id="1.10.455.10:FF:000006">
    <property type="entry name" value="37S ribosomal protein S7, mitochondrial"/>
    <property type="match status" value="1"/>
</dbReference>
<gene>
    <name evidence="10" type="ORF">BDY21DRAFT_361484</name>
</gene>
<dbReference type="Pfam" id="PF00177">
    <property type="entry name" value="Ribosomal_S7"/>
    <property type="match status" value="1"/>
</dbReference>
<proteinExistence type="inferred from homology"/>
<reference evidence="10" key="1">
    <citation type="journal article" date="2020" name="Stud. Mycol.">
        <title>101 Dothideomycetes genomes: a test case for predicting lifestyles and emergence of pathogens.</title>
        <authorList>
            <person name="Haridas S."/>
            <person name="Albert R."/>
            <person name="Binder M."/>
            <person name="Bloem J."/>
            <person name="Labutti K."/>
            <person name="Salamov A."/>
            <person name="Andreopoulos B."/>
            <person name="Baker S."/>
            <person name="Barry K."/>
            <person name="Bills G."/>
            <person name="Bluhm B."/>
            <person name="Cannon C."/>
            <person name="Castanera R."/>
            <person name="Culley D."/>
            <person name="Daum C."/>
            <person name="Ezra D."/>
            <person name="Gonzalez J."/>
            <person name="Henrissat B."/>
            <person name="Kuo A."/>
            <person name="Liang C."/>
            <person name="Lipzen A."/>
            <person name="Lutzoni F."/>
            <person name="Magnuson J."/>
            <person name="Mondo S."/>
            <person name="Nolan M."/>
            <person name="Ohm R."/>
            <person name="Pangilinan J."/>
            <person name="Park H.-J."/>
            <person name="Ramirez L."/>
            <person name="Alfaro M."/>
            <person name="Sun H."/>
            <person name="Tritt A."/>
            <person name="Yoshinaga Y."/>
            <person name="Zwiers L.-H."/>
            <person name="Turgeon B."/>
            <person name="Goodwin S."/>
            <person name="Spatafora J."/>
            <person name="Crous P."/>
            <person name="Grigoriev I."/>
        </authorList>
    </citation>
    <scope>NUCLEOTIDE SEQUENCE</scope>
    <source>
        <strain evidence="10">ATCC 16933</strain>
    </source>
</reference>
<evidence type="ECO:0000256" key="6">
    <source>
        <dbReference type="ARBA" id="ARBA00037226"/>
    </source>
</evidence>
<dbReference type="GO" id="GO:1990904">
    <property type="term" value="C:ribonucleoprotein complex"/>
    <property type="evidence" value="ECO:0007669"/>
    <property type="project" value="UniProtKB-KW"/>
</dbReference>
<dbReference type="InterPro" id="IPR000235">
    <property type="entry name" value="Ribosomal_uS7"/>
</dbReference>
<comment type="subcellular location">
    <subcellularLocation>
        <location evidence="1">Mitochondrion</location>
    </subcellularLocation>
</comment>
<accession>A0A6A6P982</accession>
<dbReference type="GO" id="GO:0005739">
    <property type="term" value="C:mitochondrion"/>
    <property type="evidence" value="ECO:0007669"/>
    <property type="project" value="UniProtKB-SubCell"/>
</dbReference>
<dbReference type="EMBL" id="MU001673">
    <property type="protein sequence ID" value="KAF2460551.1"/>
    <property type="molecule type" value="Genomic_DNA"/>
</dbReference>
<dbReference type="GO" id="GO:0006412">
    <property type="term" value="P:translation"/>
    <property type="evidence" value="ECO:0007669"/>
    <property type="project" value="InterPro"/>
</dbReference>
<name>A0A6A6P982_9PEZI</name>
<organism evidence="10 11">
    <name type="scientific">Lineolata rhizophorae</name>
    <dbReference type="NCBI Taxonomy" id="578093"/>
    <lineage>
        <taxon>Eukaryota</taxon>
        <taxon>Fungi</taxon>
        <taxon>Dikarya</taxon>
        <taxon>Ascomycota</taxon>
        <taxon>Pezizomycotina</taxon>
        <taxon>Dothideomycetes</taxon>
        <taxon>Dothideomycetes incertae sedis</taxon>
        <taxon>Lineolatales</taxon>
        <taxon>Lineolataceae</taxon>
        <taxon>Lineolata</taxon>
    </lineage>
</organism>
<keyword evidence="4" id="KW-0496">Mitochondrion</keyword>
<evidence type="ECO:0000256" key="2">
    <source>
        <dbReference type="ARBA" id="ARBA00007151"/>
    </source>
</evidence>